<feature type="transmembrane region" description="Helical" evidence="5">
    <location>
        <begin position="219"/>
        <end position="239"/>
    </location>
</feature>
<dbReference type="PANTHER" id="PTHR22950">
    <property type="entry name" value="AMINO ACID TRANSPORTER"/>
    <property type="match status" value="1"/>
</dbReference>
<feature type="transmembrane region" description="Helical" evidence="5">
    <location>
        <begin position="7"/>
        <end position="26"/>
    </location>
</feature>
<organism evidence="7">
    <name type="scientific">Xenopsylla cheopis</name>
    <name type="common">Oriental rat flea</name>
    <name type="synonym">Pulex cheopis</name>
    <dbReference type="NCBI Taxonomy" id="163159"/>
    <lineage>
        <taxon>Eukaryota</taxon>
        <taxon>Metazoa</taxon>
        <taxon>Ecdysozoa</taxon>
        <taxon>Arthropoda</taxon>
        <taxon>Hexapoda</taxon>
        <taxon>Insecta</taxon>
        <taxon>Pterygota</taxon>
        <taxon>Neoptera</taxon>
        <taxon>Endopterygota</taxon>
        <taxon>Siphonaptera</taxon>
        <taxon>Pulicidae</taxon>
        <taxon>Xenopsyllinae</taxon>
        <taxon>Xenopsylla</taxon>
    </lineage>
</organism>
<feature type="transmembrane region" description="Helical" evidence="5">
    <location>
        <begin position="177"/>
        <end position="199"/>
    </location>
</feature>
<evidence type="ECO:0000256" key="5">
    <source>
        <dbReference type="SAM" id="Phobius"/>
    </source>
</evidence>
<feature type="transmembrane region" description="Helical" evidence="5">
    <location>
        <begin position="102"/>
        <end position="120"/>
    </location>
</feature>
<evidence type="ECO:0000313" key="7">
    <source>
        <dbReference type="EMBL" id="NOV51453.1"/>
    </source>
</evidence>
<comment type="subcellular location">
    <subcellularLocation>
        <location evidence="1">Membrane</location>
        <topology evidence="1">Multi-pass membrane protein</topology>
    </subcellularLocation>
</comment>
<evidence type="ECO:0000259" key="6">
    <source>
        <dbReference type="Pfam" id="PF01490"/>
    </source>
</evidence>
<dbReference type="GO" id="GO:0015179">
    <property type="term" value="F:L-amino acid transmembrane transporter activity"/>
    <property type="evidence" value="ECO:0007669"/>
    <property type="project" value="TreeGrafter"/>
</dbReference>
<reference evidence="7" key="1">
    <citation type="submission" date="2020-03" db="EMBL/GenBank/DDBJ databases">
        <title>Transcriptomic Profiling of the Digestive Tract of the Rat Flea, Xenopsylla cheopis, Following Blood Feeding and Infection with Yersinia pestis.</title>
        <authorList>
            <person name="Bland D.M."/>
            <person name="Martens C.A."/>
            <person name="Virtaneva K."/>
            <person name="Kanakabandi K."/>
            <person name="Long D."/>
            <person name="Rosenke R."/>
            <person name="Saturday G.A."/>
            <person name="Hoyt F.H."/>
            <person name="Bruno D.P."/>
            <person name="Ribeiro J.M.C."/>
            <person name="Hinnebusch J."/>
        </authorList>
    </citation>
    <scope>NUCLEOTIDE SEQUENCE</scope>
</reference>
<keyword evidence="4 5" id="KW-0472">Membrane</keyword>
<protein>
    <submittedName>
        <fullName evidence="7">Putative amino acid transporter</fullName>
    </submittedName>
</protein>
<evidence type="ECO:0000256" key="4">
    <source>
        <dbReference type="ARBA" id="ARBA00023136"/>
    </source>
</evidence>
<keyword evidence="2 5" id="KW-0812">Transmembrane</keyword>
<feature type="transmembrane region" description="Helical" evidence="5">
    <location>
        <begin position="132"/>
        <end position="157"/>
    </location>
</feature>
<feature type="transmembrane region" description="Helical" evidence="5">
    <location>
        <begin position="286"/>
        <end position="304"/>
    </location>
</feature>
<feature type="transmembrane region" description="Helical" evidence="5">
    <location>
        <begin position="58"/>
        <end position="82"/>
    </location>
</feature>
<evidence type="ECO:0000256" key="1">
    <source>
        <dbReference type="ARBA" id="ARBA00004141"/>
    </source>
</evidence>
<dbReference type="GO" id="GO:0005774">
    <property type="term" value="C:vacuolar membrane"/>
    <property type="evidence" value="ECO:0007669"/>
    <property type="project" value="TreeGrafter"/>
</dbReference>
<feature type="transmembrane region" description="Helical" evidence="5">
    <location>
        <begin position="245"/>
        <end position="265"/>
    </location>
</feature>
<proteinExistence type="predicted"/>
<feature type="domain" description="Amino acid transporter transmembrane" evidence="6">
    <location>
        <begin position="4"/>
        <end position="304"/>
    </location>
</feature>
<dbReference type="PANTHER" id="PTHR22950:SF494">
    <property type="entry name" value="GH04538P"/>
    <property type="match status" value="1"/>
</dbReference>
<accession>A0A6M2DZE5</accession>
<evidence type="ECO:0000256" key="3">
    <source>
        <dbReference type="ARBA" id="ARBA00022989"/>
    </source>
</evidence>
<keyword evidence="3 5" id="KW-1133">Transmembrane helix</keyword>
<dbReference type="AlphaFoldDB" id="A0A6M2DZE5"/>
<sequence>MTYFSAGCVYIVFIATSIGEVANHYIVEDGGAKIEIRIYILMVIVPLLIIGQIKELKYLVPFSAIANLCLIVSFAITLYYLLKKREPIESLDYMGEINTLPLFFSTVIFAMEGIGVVMPVENSMKKPQHFLGCPGVLNCAMLIVIILYTIIGFFGYWCYGHEVKGSITENLPVGEELAQTVKILIGLSILFTFGLQFYVPTSLLWGKIGDKVPKHRQNLVQIAMRIVIIFLMLGLALAVPDLEPFIGLVGAVFFSILGLTVPSVVETVHRWNGRLGKLNWIFWKNLVLFIFSMFALITGSITSIEKIIELY</sequence>
<feature type="transmembrane region" description="Helical" evidence="5">
    <location>
        <begin position="32"/>
        <end position="51"/>
    </location>
</feature>
<dbReference type="EMBL" id="GIIL01007727">
    <property type="protein sequence ID" value="NOV51453.1"/>
    <property type="molecule type" value="Transcribed_RNA"/>
</dbReference>
<evidence type="ECO:0000256" key="2">
    <source>
        <dbReference type="ARBA" id="ARBA00022692"/>
    </source>
</evidence>
<dbReference type="Pfam" id="PF01490">
    <property type="entry name" value="Aa_trans"/>
    <property type="match status" value="1"/>
</dbReference>
<dbReference type="InterPro" id="IPR013057">
    <property type="entry name" value="AA_transpt_TM"/>
</dbReference>
<name>A0A6M2DZE5_XENCH</name>